<dbReference type="AlphaFoldDB" id="A0A5N5W8L1"/>
<feature type="domain" description="TauD/TfdA-like" evidence="4">
    <location>
        <begin position="61"/>
        <end position="344"/>
    </location>
</feature>
<evidence type="ECO:0000256" key="3">
    <source>
        <dbReference type="ARBA" id="ARBA00023004"/>
    </source>
</evidence>
<protein>
    <submittedName>
        <fullName evidence="5">Peptide synthase</fullName>
    </submittedName>
</protein>
<evidence type="ECO:0000259" key="4">
    <source>
        <dbReference type="Pfam" id="PF02668"/>
    </source>
</evidence>
<dbReference type="PANTHER" id="PTHR10696:SF21">
    <property type="entry name" value="TAUD_TFDA-LIKE DOMAIN-CONTAINING PROTEIN"/>
    <property type="match status" value="1"/>
</dbReference>
<sequence length="347" mass="38144">MTTEATAPAFQRVGLGASFRLPVRGRRFLAGSAHESFPDSVPDANGMIPAFAVADPASSGLTAAVRELIGATLPASGGLLLRGLPLTGKPGFERLVADLGYPPMGYRGGIAVRRNDTGTALATSDEDPRITLSPHNEMAYLSDHPRKVFFYCETAAGEGGEVPVNDIRETGRILPEGLRAEFAERGVRYHRRLARTATAGAMGWTETFGTEDKDDVAEHLAASGHVFRWGPGDELHYHYRRDAFTTHPETGERLWFNQITELHSSYWRAHPDFPADLPDHAYPATTSYGDGEPIDEDTIAFLRGLLWRTTHAVRMRPGDVLVLDNQVLQHGRFAFTGPRRHFVSLTR</sequence>
<gene>
    <name evidence="5" type="ORF">FRZ00_14405</name>
</gene>
<dbReference type="SUPFAM" id="SSF51197">
    <property type="entry name" value="Clavaminate synthase-like"/>
    <property type="match status" value="1"/>
</dbReference>
<reference evidence="5 6" key="1">
    <citation type="journal article" date="2019" name="Microb. Cell Fact.">
        <title>Exploring novel herbicidin analogues by transcriptional regulator overexpression and MS/MS molecular networking.</title>
        <authorList>
            <person name="Shi Y."/>
            <person name="Gu R."/>
            <person name="Li Y."/>
            <person name="Wang X."/>
            <person name="Ren W."/>
            <person name="Li X."/>
            <person name="Wang L."/>
            <person name="Xie Y."/>
            <person name="Hong B."/>
        </authorList>
    </citation>
    <scope>NUCLEOTIDE SEQUENCE [LARGE SCALE GENOMIC DNA]</scope>
    <source>
        <strain evidence="5 6">US-43</strain>
    </source>
</reference>
<evidence type="ECO:0000256" key="1">
    <source>
        <dbReference type="ARBA" id="ARBA00001954"/>
    </source>
</evidence>
<evidence type="ECO:0000256" key="2">
    <source>
        <dbReference type="ARBA" id="ARBA00023002"/>
    </source>
</evidence>
<dbReference type="InterPro" id="IPR042098">
    <property type="entry name" value="TauD-like_sf"/>
</dbReference>
<dbReference type="Gene3D" id="3.60.130.10">
    <property type="entry name" value="Clavaminate synthase-like"/>
    <property type="match status" value="1"/>
</dbReference>
<dbReference type="InterPro" id="IPR003819">
    <property type="entry name" value="TauD/TfdA-like"/>
</dbReference>
<dbReference type="GO" id="GO:0016491">
    <property type="term" value="F:oxidoreductase activity"/>
    <property type="evidence" value="ECO:0007669"/>
    <property type="project" value="UniProtKB-KW"/>
</dbReference>
<dbReference type="EMBL" id="VOKX01000026">
    <property type="protein sequence ID" value="KAB7845656.1"/>
    <property type="molecule type" value="Genomic_DNA"/>
</dbReference>
<keyword evidence="6" id="KW-1185">Reference proteome</keyword>
<proteinExistence type="predicted"/>
<evidence type="ECO:0000313" key="6">
    <source>
        <dbReference type="Proteomes" id="UP000327000"/>
    </source>
</evidence>
<name>A0A5N5W8L1_STRMB</name>
<dbReference type="PANTHER" id="PTHR10696">
    <property type="entry name" value="GAMMA-BUTYROBETAINE HYDROXYLASE-RELATED"/>
    <property type="match status" value="1"/>
</dbReference>
<organism evidence="5 6">
    <name type="scientific">Streptomyces mobaraensis</name>
    <name type="common">Streptoverticillium mobaraense</name>
    <dbReference type="NCBI Taxonomy" id="35621"/>
    <lineage>
        <taxon>Bacteria</taxon>
        <taxon>Bacillati</taxon>
        <taxon>Actinomycetota</taxon>
        <taxon>Actinomycetes</taxon>
        <taxon>Kitasatosporales</taxon>
        <taxon>Streptomycetaceae</taxon>
        <taxon>Streptomyces</taxon>
    </lineage>
</organism>
<evidence type="ECO:0000313" key="5">
    <source>
        <dbReference type="EMBL" id="KAB7845656.1"/>
    </source>
</evidence>
<dbReference type="InterPro" id="IPR050411">
    <property type="entry name" value="AlphaKG_dependent_hydroxylases"/>
</dbReference>
<keyword evidence="3" id="KW-0408">Iron</keyword>
<comment type="cofactor">
    <cofactor evidence="1">
        <name>Fe(2+)</name>
        <dbReference type="ChEBI" id="CHEBI:29033"/>
    </cofactor>
</comment>
<accession>A0A5N5W8L1</accession>
<comment type="caution">
    <text evidence="5">The sequence shown here is derived from an EMBL/GenBank/DDBJ whole genome shotgun (WGS) entry which is preliminary data.</text>
</comment>
<dbReference type="Proteomes" id="UP000327000">
    <property type="component" value="Unassembled WGS sequence"/>
</dbReference>
<dbReference type="OrthoDB" id="9769888at2"/>
<dbReference type="RefSeq" id="WP_152263743.1">
    <property type="nucleotide sequence ID" value="NZ_VOKX01000026.1"/>
</dbReference>
<keyword evidence="2" id="KW-0560">Oxidoreductase</keyword>
<dbReference type="Pfam" id="PF02668">
    <property type="entry name" value="TauD"/>
    <property type="match status" value="1"/>
</dbReference>